<gene>
    <name evidence="2" type="ORF">RT717_00445</name>
</gene>
<evidence type="ECO:0000259" key="1">
    <source>
        <dbReference type="Pfam" id="PF05685"/>
    </source>
</evidence>
<dbReference type="EMBL" id="CP136051">
    <property type="protein sequence ID" value="WOK07088.1"/>
    <property type="molecule type" value="Genomic_DNA"/>
</dbReference>
<sequence>METLKIDKTKDWTVDDYLLLGETNTPCQLINGELIMSPSPTPLHQIVLSNLNDVIKACSKKVGGLVLFSPLDLYIDNRNVFQPDLIFLSKSQSAYVTERGIEGPPELLVEVISPSNSYTDRYEKKNAYQKFGVLEYWILDPANQTLEIYYSTDWIKPTLYLAGEGVVTSSVLKELNFNLKDLF</sequence>
<keyword evidence="2" id="KW-0255">Endonuclease</keyword>
<dbReference type="RefSeq" id="WP_317489777.1">
    <property type="nucleotide sequence ID" value="NZ_CP136051.1"/>
</dbReference>
<dbReference type="InterPro" id="IPR012296">
    <property type="entry name" value="Nuclease_put_TT1808"/>
</dbReference>
<keyword evidence="2" id="KW-0540">Nuclease</keyword>
<dbReference type="InterPro" id="IPR011335">
    <property type="entry name" value="Restrct_endonuc-II-like"/>
</dbReference>
<keyword evidence="2" id="KW-0378">Hydrolase</keyword>
<evidence type="ECO:0000313" key="3">
    <source>
        <dbReference type="Proteomes" id="UP001302349"/>
    </source>
</evidence>
<dbReference type="Gene3D" id="3.90.1570.10">
    <property type="entry name" value="tt1808, chain A"/>
    <property type="match status" value="1"/>
</dbReference>
<reference evidence="2 3" key="1">
    <citation type="journal article" date="2023" name="Microbiol. Resour. Announc.">
        <title>Complete Genome Sequence of Imperialibacter roseus strain P4T.</title>
        <authorList>
            <person name="Tizabi D.R."/>
            <person name="Bachvaroff T."/>
            <person name="Hill R.T."/>
        </authorList>
    </citation>
    <scope>NUCLEOTIDE SEQUENCE [LARGE SCALE GENOMIC DNA]</scope>
    <source>
        <strain evidence="2 3">P4T</strain>
    </source>
</reference>
<dbReference type="SUPFAM" id="SSF52980">
    <property type="entry name" value="Restriction endonuclease-like"/>
    <property type="match status" value="1"/>
</dbReference>
<dbReference type="InterPro" id="IPR008538">
    <property type="entry name" value="Uma2"/>
</dbReference>
<feature type="domain" description="Putative restriction endonuclease" evidence="1">
    <location>
        <begin position="15"/>
        <end position="177"/>
    </location>
</feature>
<organism evidence="2 3">
    <name type="scientific">Imperialibacter roseus</name>
    <dbReference type="NCBI Taxonomy" id="1324217"/>
    <lineage>
        <taxon>Bacteria</taxon>
        <taxon>Pseudomonadati</taxon>
        <taxon>Bacteroidota</taxon>
        <taxon>Cytophagia</taxon>
        <taxon>Cytophagales</taxon>
        <taxon>Flammeovirgaceae</taxon>
        <taxon>Imperialibacter</taxon>
    </lineage>
</organism>
<dbReference type="Pfam" id="PF05685">
    <property type="entry name" value="Uma2"/>
    <property type="match status" value="1"/>
</dbReference>
<keyword evidence="3" id="KW-1185">Reference proteome</keyword>
<dbReference type="CDD" id="cd06260">
    <property type="entry name" value="DUF820-like"/>
    <property type="match status" value="1"/>
</dbReference>
<proteinExistence type="predicted"/>
<evidence type="ECO:0000313" key="2">
    <source>
        <dbReference type="EMBL" id="WOK07088.1"/>
    </source>
</evidence>
<accession>A0ABZ0IRM5</accession>
<dbReference type="Proteomes" id="UP001302349">
    <property type="component" value="Chromosome"/>
</dbReference>
<name>A0ABZ0IRM5_9BACT</name>
<dbReference type="PANTHER" id="PTHR34107:SF4">
    <property type="entry name" value="SLL1222 PROTEIN"/>
    <property type="match status" value="1"/>
</dbReference>
<protein>
    <submittedName>
        <fullName evidence="2">Uma2 family endonuclease</fullName>
    </submittedName>
</protein>
<dbReference type="PANTHER" id="PTHR34107">
    <property type="entry name" value="SLL0198 PROTEIN-RELATED"/>
    <property type="match status" value="1"/>
</dbReference>
<dbReference type="GO" id="GO:0004519">
    <property type="term" value="F:endonuclease activity"/>
    <property type="evidence" value="ECO:0007669"/>
    <property type="project" value="UniProtKB-KW"/>
</dbReference>